<name>A0ABQ6LED9_9RHOB</name>
<dbReference type="Gene3D" id="1.10.3720.10">
    <property type="entry name" value="MetI-like"/>
    <property type="match status" value="2"/>
</dbReference>
<evidence type="ECO:0000256" key="6">
    <source>
        <dbReference type="ARBA" id="ARBA00023136"/>
    </source>
</evidence>
<dbReference type="SUPFAM" id="SSF161098">
    <property type="entry name" value="MetI-like"/>
    <property type="match status" value="2"/>
</dbReference>
<organism evidence="9 10">
    <name type="scientific">Paralimibaculum aggregatum</name>
    <dbReference type="NCBI Taxonomy" id="3036245"/>
    <lineage>
        <taxon>Bacteria</taxon>
        <taxon>Pseudomonadati</taxon>
        <taxon>Pseudomonadota</taxon>
        <taxon>Alphaproteobacteria</taxon>
        <taxon>Rhodobacterales</taxon>
        <taxon>Paracoccaceae</taxon>
        <taxon>Paralimibaculum</taxon>
    </lineage>
</organism>
<protein>
    <submittedName>
        <fullName evidence="9">ABC transporter permease subunit</fullName>
    </submittedName>
</protein>
<dbReference type="Proteomes" id="UP001239909">
    <property type="component" value="Unassembled WGS sequence"/>
</dbReference>
<keyword evidence="5 7" id="KW-1133">Transmembrane helix</keyword>
<feature type="transmembrane region" description="Helical" evidence="7">
    <location>
        <begin position="334"/>
        <end position="356"/>
    </location>
</feature>
<evidence type="ECO:0000256" key="5">
    <source>
        <dbReference type="ARBA" id="ARBA00022989"/>
    </source>
</evidence>
<dbReference type="PANTHER" id="PTHR47737:SF1">
    <property type="entry name" value="GLYCINE BETAINE_PROLINE BETAINE TRANSPORT SYSTEM PERMEASE PROTEIN PROW"/>
    <property type="match status" value="1"/>
</dbReference>
<feature type="transmembrane region" description="Helical" evidence="7">
    <location>
        <begin position="419"/>
        <end position="436"/>
    </location>
</feature>
<gene>
    <name evidence="9" type="ORF">LNKW23_09190</name>
</gene>
<dbReference type="PANTHER" id="PTHR47737">
    <property type="entry name" value="GLYCINE BETAINE/PROLINE BETAINE TRANSPORT SYSTEM PERMEASE PROTEIN PROW"/>
    <property type="match status" value="1"/>
</dbReference>
<proteinExistence type="inferred from homology"/>
<evidence type="ECO:0000259" key="8">
    <source>
        <dbReference type="PROSITE" id="PS50928"/>
    </source>
</evidence>
<dbReference type="Pfam" id="PF00528">
    <property type="entry name" value="BPD_transp_1"/>
    <property type="match status" value="2"/>
</dbReference>
<feature type="domain" description="ABC transmembrane type-1" evidence="8">
    <location>
        <begin position="137"/>
        <end position="317"/>
    </location>
</feature>
<evidence type="ECO:0000256" key="4">
    <source>
        <dbReference type="ARBA" id="ARBA00022692"/>
    </source>
</evidence>
<dbReference type="CDD" id="cd06261">
    <property type="entry name" value="TM_PBP2"/>
    <property type="match status" value="2"/>
</dbReference>
<feature type="transmembrane region" description="Helical" evidence="7">
    <location>
        <begin position="548"/>
        <end position="576"/>
    </location>
</feature>
<feature type="transmembrane region" description="Helical" evidence="7">
    <location>
        <begin position="478"/>
        <end position="498"/>
    </location>
</feature>
<evidence type="ECO:0000313" key="10">
    <source>
        <dbReference type="Proteomes" id="UP001239909"/>
    </source>
</evidence>
<feature type="transmembrane region" description="Helical" evidence="7">
    <location>
        <begin position="105"/>
        <end position="129"/>
    </location>
</feature>
<feature type="transmembrane region" description="Helical" evidence="7">
    <location>
        <begin position="141"/>
        <end position="163"/>
    </location>
</feature>
<reference evidence="9 10" key="1">
    <citation type="submission" date="2023-04" db="EMBL/GenBank/DDBJ databases">
        <title>Marinoamorphus aggregata gen. nov., sp. Nov., isolate from tissue of brittle star Ophioplocus japonicus.</title>
        <authorList>
            <person name="Kawano K."/>
            <person name="Sawayama S."/>
            <person name="Nakagawa S."/>
        </authorList>
    </citation>
    <scope>NUCLEOTIDE SEQUENCE [LARGE SCALE GENOMIC DNA]</scope>
    <source>
        <strain evidence="9 10">NKW23</strain>
    </source>
</reference>
<evidence type="ECO:0000313" key="9">
    <source>
        <dbReference type="EMBL" id="GMG81706.1"/>
    </source>
</evidence>
<feature type="transmembrane region" description="Helical" evidence="7">
    <location>
        <begin position="295"/>
        <end position="313"/>
    </location>
</feature>
<feature type="transmembrane region" description="Helical" evidence="7">
    <location>
        <begin position="25"/>
        <end position="46"/>
    </location>
</feature>
<feature type="domain" description="ABC transmembrane type-1" evidence="8">
    <location>
        <begin position="501"/>
        <end position="680"/>
    </location>
</feature>
<comment type="caution">
    <text evidence="9">The sequence shown here is derived from an EMBL/GenBank/DDBJ whole genome shotgun (WGS) entry which is preliminary data.</text>
</comment>
<sequence length="693" mass="72594">MSLAESPAAALAAPAWRLGPGERTALVVVLAGLVSALLAPLLPWVAAWPDAWVLPVTERVGSGLGWFLDLIKPAARLVSGALAWPMAGTTWLLAEAPWPLAFGGFVALGLWVGGPWMAALTVASLGFVLASGYWTESMNTLALVAVSVPLALALGLGIGVLAFEMRRIRAALQTVLDIMQTVPTFAYLTPLLVLFGFGPVVGLIASAIYAAPPMARNVLLGLERVDPEIREAARMIGTSRWQRIVEIDIPAAMGQILVGVNQCVMAALSMVIIAAVIGGFDDIGWTVLLTMRKAWFGQALLAGMVIVVFAMLIDRMSAALAEPERRGDPRIARAVLGVSVLAGLVSWTTGIIPGAAEIDLLDPVAAYVDAGLTEFTKANGAALDQVKNTAMFYGLLPLRIGLDDAVLPFTWGFTWDRGMSAWLLGLAGAGAALMLWRGWLVAATVLLAGTAVMLVGITQLPWPAVVVAAAALGWRAGGWGLAAFAGLSFLAMAAAGLWDRAMLSIYLSGAAVLICACVGGALGLLAAVSPLAWRVLRPVCDTLQTIPLFVFLIPMLMFFQIGEFSALLAICAYAVVPMIRYTRHGIVSTPADLVEAATASGATRWQMLRDVRIPYAAPSMLLGLNQTILYAFAMLVIAALIGTTGLGQAIYIALGKADLGLGVSAGAAMALLALIADRLVQGFAAERRRALGL</sequence>
<feature type="transmembrane region" description="Helical" evidence="7">
    <location>
        <begin position="659"/>
        <end position="680"/>
    </location>
</feature>
<accession>A0ABQ6LED9</accession>
<keyword evidence="3" id="KW-1003">Cell membrane</keyword>
<dbReference type="EMBL" id="BSYI01000005">
    <property type="protein sequence ID" value="GMG81706.1"/>
    <property type="molecule type" value="Genomic_DNA"/>
</dbReference>
<evidence type="ECO:0000256" key="2">
    <source>
        <dbReference type="ARBA" id="ARBA00022448"/>
    </source>
</evidence>
<dbReference type="InterPro" id="IPR000515">
    <property type="entry name" value="MetI-like"/>
</dbReference>
<evidence type="ECO:0000256" key="1">
    <source>
        <dbReference type="ARBA" id="ARBA00004651"/>
    </source>
</evidence>
<evidence type="ECO:0000256" key="3">
    <source>
        <dbReference type="ARBA" id="ARBA00022475"/>
    </source>
</evidence>
<dbReference type="PROSITE" id="PS50928">
    <property type="entry name" value="ABC_TM1"/>
    <property type="match status" value="2"/>
</dbReference>
<feature type="transmembrane region" description="Helical" evidence="7">
    <location>
        <begin position="628"/>
        <end position="653"/>
    </location>
</feature>
<feature type="transmembrane region" description="Helical" evidence="7">
    <location>
        <begin position="505"/>
        <end position="528"/>
    </location>
</feature>
<comment type="similarity">
    <text evidence="7">Belongs to the binding-protein-dependent transport system permease family.</text>
</comment>
<dbReference type="RefSeq" id="WP_285670422.1">
    <property type="nucleotide sequence ID" value="NZ_BSYI01000005.1"/>
</dbReference>
<dbReference type="InterPro" id="IPR035906">
    <property type="entry name" value="MetI-like_sf"/>
</dbReference>
<feature type="transmembrane region" description="Helical" evidence="7">
    <location>
        <begin position="443"/>
        <end position="472"/>
    </location>
</feature>
<keyword evidence="2 7" id="KW-0813">Transport</keyword>
<keyword evidence="10" id="KW-1185">Reference proteome</keyword>
<evidence type="ECO:0000256" key="7">
    <source>
        <dbReference type="RuleBase" id="RU363032"/>
    </source>
</evidence>
<feature type="transmembrane region" description="Helical" evidence="7">
    <location>
        <begin position="184"/>
        <end position="211"/>
    </location>
</feature>
<keyword evidence="6 7" id="KW-0472">Membrane</keyword>
<keyword evidence="4 7" id="KW-0812">Transmembrane</keyword>
<comment type="subcellular location">
    <subcellularLocation>
        <location evidence="1 7">Cell membrane</location>
        <topology evidence="1 7">Multi-pass membrane protein</topology>
    </subcellularLocation>
</comment>